<dbReference type="AlphaFoldDB" id="A0A7W9DLY3"/>
<dbReference type="PROSITE" id="PS51257">
    <property type="entry name" value="PROKAR_LIPOPROTEIN"/>
    <property type="match status" value="1"/>
</dbReference>
<proteinExistence type="predicted"/>
<dbReference type="RefSeq" id="WP_183868541.1">
    <property type="nucleotide sequence ID" value="NZ_JACHCF010000009.1"/>
</dbReference>
<organism evidence="3 4">
    <name type="scientific">Pedobacter cryoconitis</name>
    <dbReference type="NCBI Taxonomy" id="188932"/>
    <lineage>
        <taxon>Bacteria</taxon>
        <taxon>Pseudomonadati</taxon>
        <taxon>Bacteroidota</taxon>
        <taxon>Sphingobacteriia</taxon>
        <taxon>Sphingobacteriales</taxon>
        <taxon>Sphingobacteriaceae</taxon>
        <taxon>Pedobacter</taxon>
    </lineage>
</organism>
<evidence type="ECO:0000313" key="3">
    <source>
        <dbReference type="EMBL" id="MBB5622630.1"/>
    </source>
</evidence>
<evidence type="ECO:0000313" key="4">
    <source>
        <dbReference type="Proteomes" id="UP000537718"/>
    </source>
</evidence>
<reference evidence="3 4" key="1">
    <citation type="submission" date="2020-08" db="EMBL/GenBank/DDBJ databases">
        <title>Genomic Encyclopedia of Type Strains, Phase IV (KMG-V): Genome sequencing to study the core and pangenomes of soil and plant-associated prokaryotes.</title>
        <authorList>
            <person name="Whitman W."/>
        </authorList>
    </citation>
    <scope>NUCLEOTIDE SEQUENCE [LARGE SCALE GENOMIC DNA]</scope>
    <source>
        <strain evidence="3 4">MP7CTX6</strain>
    </source>
</reference>
<accession>A0A7W9DLY3</accession>
<feature type="signal peptide" evidence="1">
    <location>
        <begin position="1"/>
        <end position="21"/>
    </location>
</feature>
<sequence>MNKNLQQISLALIALSLSGCATIFTGTTQKITVSSDQPDAEVFVNNAYKGKTPARFSVSKKGNNEVITVKKDGFISQDIATQKGFNGVAILNLINPIAWGIDLLTGAVNRVSPNEYVIKLEAKK</sequence>
<keyword evidence="1" id="KW-0732">Signal</keyword>
<feature type="domain" description="PEGA" evidence="2">
    <location>
        <begin position="30"/>
        <end position="74"/>
    </location>
</feature>
<dbReference type="Proteomes" id="UP000537718">
    <property type="component" value="Unassembled WGS sequence"/>
</dbReference>
<dbReference type="InterPro" id="IPR013229">
    <property type="entry name" value="PEGA"/>
</dbReference>
<comment type="caution">
    <text evidence="3">The sequence shown here is derived from an EMBL/GenBank/DDBJ whole genome shotgun (WGS) entry which is preliminary data.</text>
</comment>
<dbReference type="Pfam" id="PF08308">
    <property type="entry name" value="PEGA"/>
    <property type="match status" value="1"/>
</dbReference>
<gene>
    <name evidence="3" type="ORF">HDE69_003708</name>
</gene>
<evidence type="ECO:0000259" key="2">
    <source>
        <dbReference type="Pfam" id="PF08308"/>
    </source>
</evidence>
<name>A0A7W9DLY3_9SPHI</name>
<evidence type="ECO:0000256" key="1">
    <source>
        <dbReference type="SAM" id="SignalP"/>
    </source>
</evidence>
<dbReference type="EMBL" id="JACHCF010000009">
    <property type="protein sequence ID" value="MBB5622630.1"/>
    <property type="molecule type" value="Genomic_DNA"/>
</dbReference>
<feature type="chain" id="PRO_5031457366" description="PEGA domain-containing protein" evidence="1">
    <location>
        <begin position="22"/>
        <end position="124"/>
    </location>
</feature>
<protein>
    <recommendedName>
        <fullName evidence="2">PEGA domain-containing protein</fullName>
    </recommendedName>
</protein>